<protein>
    <submittedName>
        <fullName evidence="2">Uncharacterized protein</fullName>
    </submittedName>
</protein>
<gene>
    <name evidence="2" type="ORF">CTA1_10059</name>
</gene>
<feature type="region of interest" description="Disordered" evidence="1">
    <location>
        <begin position="1"/>
        <end position="36"/>
    </location>
</feature>
<reference evidence="2 3" key="1">
    <citation type="journal article" date="2019" name="PLoS ONE">
        <title>Comparative genome analysis indicates high evolutionary potential of pathogenicity genes in Colletotrichum tanaceti.</title>
        <authorList>
            <person name="Lelwala R.V."/>
            <person name="Korhonen P.K."/>
            <person name="Young N.D."/>
            <person name="Scott J.B."/>
            <person name="Ades P.A."/>
            <person name="Gasser R.B."/>
            <person name="Taylor P.W.J."/>
        </authorList>
    </citation>
    <scope>NUCLEOTIDE SEQUENCE [LARGE SCALE GENOMIC DNA]</scope>
    <source>
        <strain evidence="2">BRIP57314</strain>
    </source>
</reference>
<dbReference type="Proteomes" id="UP000310108">
    <property type="component" value="Unassembled WGS sequence"/>
</dbReference>
<evidence type="ECO:0000313" key="2">
    <source>
        <dbReference type="EMBL" id="TKW51763.1"/>
    </source>
</evidence>
<evidence type="ECO:0000313" key="3">
    <source>
        <dbReference type="Proteomes" id="UP000310108"/>
    </source>
</evidence>
<keyword evidence="3" id="KW-1185">Reference proteome</keyword>
<dbReference type="AlphaFoldDB" id="A0A4U6X9E1"/>
<sequence>MLQVSLASPIRGSVSGNRSPSRLSTSRWRGKAPGIV</sequence>
<feature type="compositionally biased region" description="Polar residues" evidence="1">
    <location>
        <begin position="14"/>
        <end position="27"/>
    </location>
</feature>
<accession>A0A4U6X9E1</accession>
<proteinExistence type="predicted"/>
<name>A0A4U6X9E1_9PEZI</name>
<organism evidence="2 3">
    <name type="scientific">Colletotrichum tanaceti</name>
    <dbReference type="NCBI Taxonomy" id="1306861"/>
    <lineage>
        <taxon>Eukaryota</taxon>
        <taxon>Fungi</taxon>
        <taxon>Dikarya</taxon>
        <taxon>Ascomycota</taxon>
        <taxon>Pezizomycotina</taxon>
        <taxon>Sordariomycetes</taxon>
        <taxon>Hypocreomycetidae</taxon>
        <taxon>Glomerellales</taxon>
        <taxon>Glomerellaceae</taxon>
        <taxon>Colletotrichum</taxon>
        <taxon>Colletotrichum destructivum species complex</taxon>
    </lineage>
</organism>
<comment type="caution">
    <text evidence="2">The sequence shown here is derived from an EMBL/GenBank/DDBJ whole genome shotgun (WGS) entry which is preliminary data.</text>
</comment>
<evidence type="ECO:0000256" key="1">
    <source>
        <dbReference type="SAM" id="MobiDB-lite"/>
    </source>
</evidence>
<dbReference type="EMBL" id="PJEX01000283">
    <property type="protein sequence ID" value="TKW51763.1"/>
    <property type="molecule type" value="Genomic_DNA"/>
</dbReference>